<evidence type="ECO:0000313" key="1">
    <source>
        <dbReference type="EMBL" id="CAI8010219.1"/>
    </source>
</evidence>
<gene>
    <name evidence="1" type="ORF">GBAR_LOCUS6748</name>
</gene>
<feature type="non-terminal residue" evidence="1">
    <location>
        <position position="1"/>
    </location>
</feature>
<sequence>MIGFPVAPKYPDLGSWYGRSVKYPMNISLLLPLPATGESPTEVRLRRQESLDQSHEFVGFFQFGVVTAIFEHAHTGTRNRIVIHLAGADG</sequence>
<reference evidence="1" key="1">
    <citation type="submission" date="2023-03" db="EMBL/GenBank/DDBJ databases">
        <authorList>
            <person name="Steffen K."/>
            <person name="Cardenas P."/>
        </authorList>
    </citation>
    <scope>NUCLEOTIDE SEQUENCE</scope>
</reference>
<name>A0AA35RFF5_GEOBA</name>
<proteinExistence type="predicted"/>
<organism evidence="1 2">
    <name type="scientific">Geodia barretti</name>
    <name type="common">Barrett's horny sponge</name>
    <dbReference type="NCBI Taxonomy" id="519541"/>
    <lineage>
        <taxon>Eukaryota</taxon>
        <taxon>Metazoa</taxon>
        <taxon>Porifera</taxon>
        <taxon>Demospongiae</taxon>
        <taxon>Heteroscleromorpha</taxon>
        <taxon>Tetractinellida</taxon>
        <taxon>Astrophorina</taxon>
        <taxon>Geodiidae</taxon>
        <taxon>Geodia</taxon>
    </lineage>
</organism>
<accession>A0AA35RFF5</accession>
<dbReference type="Proteomes" id="UP001174909">
    <property type="component" value="Unassembled WGS sequence"/>
</dbReference>
<protein>
    <submittedName>
        <fullName evidence="1">Uncharacterized protein</fullName>
    </submittedName>
</protein>
<keyword evidence="2" id="KW-1185">Reference proteome</keyword>
<comment type="caution">
    <text evidence="1">The sequence shown here is derived from an EMBL/GenBank/DDBJ whole genome shotgun (WGS) entry which is preliminary data.</text>
</comment>
<dbReference type="EMBL" id="CASHTH010001021">
    <property type="protein sequence ID" value="CAI8010219.1"/>
    <property type="molecule type" value="Genomic_DNA"/>
</dbReference>
<dbReference type="AlphaFoldDB" id="A0AA35RFF5"/>
<evidence type="ECO:0000313" key="2">
    <source>
        <dbReference type="Proteomes" id="UP001174909"/>
    </source>
</evidence>